<dbReference type="PROSITE" id="PS00455">
    <property type="entry name" value="AMP_BINDING"/>
    <property type="match status" value="1"/>
</dbReference>
<dbReference type="Pfam" id="PF13193">
    <property type="entry name" value="AMP-binding_C"/>
    <property type="match status" value="1"/>
</dbReference>
<dbReference type="GO" id="GO:0006631">
    <property type="term" value="P:fatty acid metabolic process"/>
    <property type="evidence" value="ECO:0007669"/>
    <property type="project" value="TreeGrafter"/>
</dbReference>
<evidence type="ECO:0000313" key="5">
    <source>
        <dbReference type="EMBL" id="NYE83338.1"/>
    </source>
</evidence>
<feature type="domain" description="AMP-binding enzyme C-terminal" evidence="4">
    <location>
        <begin position="434"/>
        <end position="512"/>
    </location>
</feature>
<name>A0A7Y9LNM7_9BURK</name>
<dbReference type="PANTHER" id="PTHR43201:SF5">
    <property type="entry name" value="MEDIUM-CHAIN ACYL-COA LIGASE ACSF2, MITOCHONDRIAL"/>
    <property type="match status" value="1"/>
</dbReference>
<evidence type="ECO:0000259" key="3">
    <source>
        <dbReference type="Pfam" id="PF00501"/>
    </source>
</evidence>
<protein>
    <submittedName>
        <fullName evidence="5">Crotonobetaine/carnitine-CoA ligase</fullName>
        <ecNumber evidence="5">6.2.1.-</ecNumber>
    </submittedName>
</protein>
<accession>A0A7Y9LNM7</accession>
<dbReference type="RefSeq" id="WP_179586905.1">
    <property type="nucleotide sequence ID" value="NZ_JACBYR010000001.1"/>
</dbReference>
<keyword evidence="2 5" id="KW-0436">Ligase</keyword>
<dbReference type="Proteomes" id="UP000542125">
    <property type="component" value="Unassembled WGS sequence"/>
</dbReference>
<dbReference type="InterPro" id="IPR000873">
    <property type="entry name" value="AMP-dep_synth/lig_dom"/>
</dbReference>
<dbReference type="InterPro" id="IPR025110">
    <property type="entry name" value="AMP-bd_C"/>
</dbReference>
<dbReference type="EMBL" id="JACBYR010000001">
    <property type="protein sequence ID" value="NYE83338.1"/>
    <property type="molecule type" value="Genomic_DNA"/>
</dbReference>
<keyword evidence="6" id="KW-1185">Reference proteome</keyword>
<dbReference type="Gene3D" id="3.40.50.12780">
    <property type="entry name" value="N-terminal domain of ligase-like"/>
    <property type="match status" value="1"/>
</dbReference>
<reference evidence="5 6" key="1">
    <citation type="submission" date="2020-07" db="EMBL/GenBank/DDBJ databases">
        <title>Genomic Encyclopedia of Type Strains, Phase IV (KMG-V): Genome sequencing to study the core and pangenomes of soil and plant-associated prokaryotes.</title>
        <authorList>
            <person name="Whitman W."/>
        </authorList>
    </citation>
    <scope>NUCLEOTIDE SEQUENCE [LARGE SCALE GENOMIC DNA]</scope>
    <source>
        <strain evidence="5 6">SAS40</strain>
    </source>
</reference>
<comment type="similarity">
    <text evidence="1">Belongs to the ATP-dependent AMP-binding enzyme family.</text>
</comment>
<dbReference type="InterPro" id="IPR042099">
    <property type="entry name" value="ANL_N_sf"/>
</dbReference>
<dbReference type="AlphaFoldDB" id="A0A7Y9LNM7"/>
<gene>
    <name evidence="5" type="ORF">FHW18_002609</name>
</gene>
<dbReference type="EC" id="6.2.1.-" evidence="5"/>
<dbReference type="Pfam" id="PF00501">
    <property type="entry name" value="AMP-binding"/>
    <property type="match status" value="1"/>
</dbReference>
<evidence type="ECO:0000256" key="1">
    <source>
        <dbReference type="ARBA" id="ARBA00006432"/>
    </source>
</evidence>
<feature type="domain" description="AMP-dependent synthetase/ligase" evidence="3">
    <location>
        <begin position="20"/>
        <end position="373"/>
    </location>
</feature>
<dbReference type="GO" id="GO:0031956">
    <property type="term" value="F:medium-chain fatty acid-CoA ligase activity"/>
    <property type="evidence" value="ECO:0007669"/>
    <property type="project" value="TreeGrafter"/>
</dbReference>
<proteinExistence type="inferred from homology"/>
<dbReference type="InterPro" id="IPR045851">
    <property type="entry name" value="AMP-bd_C_sf"/>
</dbReference>
<dbReference type="Gene3D" id="3.30.300.30">
    <property type="match status" value="1"/>
</dbReference>
<evidence type="ECO:0000313" key="6">
    <source>
        <dbReference type="Proteomes" id="UP000542125"/>
    </source>
</evidence>
<comment type="caution">
    <text evidence="5">The sequence shown here is derived from an EMBL/GenBank/DDBJ whole genome shotgun (WGS) entry which is preliminary data.</text>
</comment>
<dbReference type="PANTHER" id="PTHR43201">
    <property type="entry name" value="ACYL-COA SYNTHETASE"/>
    <property type="match status" value="1"/>
</dbReference>
<sequence length="537" mass="57772">MTLSDALLQFARLDAPTLLQQRALQRGAHPFLHWAPFDTADARTWTYAQFADEVARVGAGLRARGVQPGQRVLMHLENCPELLITYFACAHIGAICVPTNAMAAGPELTYMAELTEAVGAVTQPRFAAKLAIHCPDLTWLAVTSTDAGVPCEPGTAPAASDSFDGLRVHEPAPLRAPDASQPLSILFTSGTTSRPKGVLWTHANALWAARLGATQQGFRADDIVQVFLPLFHVVGLSWSVLPTLWAGATVVLQPKFSVTHYWPTALQYRSSVGSHVIFSGNVLAGQPVPAGHAFRQWCNALSLPQHEAIFGVKVQGAWGMTEMVAQGIVGDLWAPQRPGSIGRPSVGYGIRIENDRGDACRPGETGSLLVKGVPGVSIFAEYFRNPQATRDAFDEEGYFRTGDSVILHDDGSIQFSDRNKDLIKVGGEGVSAAEVERVIAGVDGVAQVAVVSRPDASLGEVAVAYVIPRSGDAVPAGLEARITDTCRQDLAKFKVPRAVYFVEDFPRISVGKISKVKLREMARATVVEQRDEQPARV</sequence>
<dbReference type="InterPro" id="IPR020845">
    <property type="entry name" value="AMP-binding_CS"/>
</dbReference>
<evidence type="ECO:0000256" key="2">
    <source>
        <dbReference type="ARBA" id="ARBA00022598"/>
    </source>
</evidence>
<evidence type="ECO:0000259" key="4">
    <source>
        <dbReference type="Pfam" id="PF13193"/>
    </source>
</evidence>
<dbReference type="SUPFAM" id="SSF56801">
    <property type="entry name" value="Acetyl-CoA synthetase-like"/>
    <property type="match status" value="1"/>
</dbReference>
<organism evidence="5 6">
    <name type="scientific">Pigmentiphaga litoralis</name>
    <dbReference type="NCBI Taxonomy" id="516702"/>
    <lineage>
        <taxon>Bacteria</taxon>
        <taxon>Pseudomonadati</taxon>
        <taxon>Pseudomonadota</taxon>
        <taxon>Betaproteobacteria</taxon>
        <taxon>Burkholderiales</taxon>
        <taxon>Alcaligenaceae</taxon>
        <taxon>Pigmentiphaga</taxon>
    </lineage>
</organism>